<dbReference type="AlphaFoldDB" id="A0A366ILG9"/>
<dbReference type="EMBL" id="QNSB01000005">
    <property type="protein sequence ID" value="RBP71598.1"/>
    <property type="molecule type" value="Genomic_DNA"/>
</dbReference>
<organism evidence="2 3">
    <name type="scientific">Brevibacterium celere</name>
    <dbReference type="NCBI Taxonomy" id="225845"/>
    <lineage>
        <taxon>Bacteria</taxon>
        <taxon>Bacillati</taxon>
        <taxon>Actinomycetota</taxon>
        <taxon>Actinomycetes</taxon>
        <taxon>Micrococcales</taxon>
        <taxon>Brevibacteriaceae</taxon>
        <taxon>Brevibacterium</taxon>
    </lineage>
</organism>
<feature type="region of interest" description="Disordered" evidence="1">
    <location>
        <begin position="403"/>
        <end position="441"/>
    </location>
</feature>
<protein>
    <submittedName>
        <fullName evidence="2">Uncharacterized protein</fullName>
    </submittedName>
</protein>
<feature type="region of interest" description="Disordered" evidence="1">
    <location>
        <begin position="254"/>
        <end position="356"/>
    </location>
</feature>
<sequence>MTWRHLAILSDHIHRLESSTGEIAWGIDHHGRDEDDPRAAGTAEVALPAGTRSLLLVDPLPGGLVLDIVRSYRGLTSSELGTLFLGFFAELRERPEATRLTLEAIGLDAEGRPRIIPGIASPRRTSVRRGLGEMLYEAAFGSSWVACLLPVASALQEHPEPLRELVGDLLNDTSEAPGTGDAPGTDDAVTSLRRDLLRRDEVRGRKRGTAEDLAAAIAEVSACLRASTTPGPLPLLPAERDLDPGQALTARLRAGTIRDGLRGSEGPARSGGSAPPASGAARTGDRAQAAPAARSRSHGSARTTARAGTSGARAASARTDGSGGGADSPRAGGSGDGGLADPARRLRRASRQRSGWRHRLSALPSLLTMRPPSSRLTILLAVAACLVVVGTAVLIQSWPSAHEPDETAAARDTSDAGDDRPGQDGAAEDGAGAGGDMSDDEVTDVLGELCERRAEALEAGDAEALEDLTAPGSTAAAADELIDLAAFAGAEHTIDLAEIHVTDRLPDELVVTARMSTTSTIDDEVVDFDARTVEFRLTRIEGEWKVAEVIDTGS</sequence>
<evidence type="ECO:0000256" key="1">
    <source>
        <dbReference type="SAM" id="MobiDB-lite"/>
    </source>
</evidence>
<evidence type="ECO:0000313" key="2">
    <source>
        <dbReference type="EMBL" id="RBP71598.1"/>
    </source>
</evidence>
<feature type="compositionally biased region" description="Low complexity" evidence="1">
    <location>
        <begin position="264"/>
        <end position="320"/>
    </location>
</feature>
<reference evidence="2 3" key="1">
    <citation type="submission" date="2018-06" db="EMBL/GenBank/DDBJ databases">
        <title>Freshwater and sediment microbial communities from various areas in North America, analyzing microbe dynamics in response to fracking.</title>
        <authorList>
            <person name="Lamendella R."/>
        </authorList>
    </citation>
    <scope>NUCLEOTIDE SEQUENCE [LARGE SCALE GENOMIC DNA]</scope>
    <source>
        <strain evidence="2 3">3b_TX</strain>
    </source>
</reference>
<gene>
    <name evidence="2" type="ORF">DFO65_105203</name>
</gene>
<keyword evidence="3" id="KW-1185">Reference proteome</keyword>
<name>A0A366ILG9_9MICO</name>
<dbReference type="InterPro" id="IPR032710">
    <property type="entry name" value="NTF2-like_dom_sf"/>
</dbReference>
<proteinExistence type="predicted"/>
<dbReference type="SUPFAM" id="SSF54427">
    <property type="entry name" value="NTF2-like"/>
    <property type="match status" value="1"/>
</dbReference>
<feature type="compositionally biased region" description="Gly residues" evidence="1">
    <location>
        <begin position="321"/>
        <end position="338"/>
    </location>
</feature>
<feature type="compositionally biased region" description="Basic residues" evidence="1">
    <location>
        <begin position="345"/>
        <end position="356"/>
    </location>
</feature>
<accession>A0A366ILG9</accession>
<evidence type="ECO:0000313" key="3">
    <source>
        <dbReference type="Proteomes" id="UP000253509"/>
    </source>
</evidence>
<dbReference type="RefSeq" id="WP_113904097.1">
    <property type="nucleotide sequence ID" value="NZ_QNSB01000005.1"/>
</dbReference>
<comment type="caution">
    <text evidence="2">The sequence shown here is derived from an EMBL/GenBank/DDBJ whole genome shotgun (WGS) entry which is preliminary data.</text>
</comment>
<dbReference type="Proteomes" id="UP000253509">
    <property type="component" value="Unassembled WGS sequence"/>
</dbReference>
<feature type="compositionally biased region" description="Basic and acidic residues" evidence="1">
    <location>
        <begin position="403"/>
        <end position="422"/>
    </location>
</feature>